<dbReference type="InterPro" id="IPR015496">
    <property type="entry name" value="Ubiquilin"/>
</dbReference>
<dbReference type="GO" id="GO:0031593">
    <property type="term" value="F:polyubiquitin modification-dependent protein binding"/>
    <property type="evidence" value="ECO:0007669"/>
    <property type="project" value="TreeGrafter"/>
</dbReference>
<dbReference type="Pfam" id="PF00240">
    <property type="entry name" value="ubiquitin"/>
    <property type="match status" value="1"/>
</dbReference>
<dbReference type="SUPFAM" id="SSF54236">
    <property type="entry name" value="Ubiquitin-like"/>
    <property type="match status" value="1"/>
</dbReference>
<dbReference type="InterPro" id="IPR000626">
    <property type="entry name" value="Ubiquitin-like_dom"/>
</dbReference>
<dbReference type="PANTHER" id="PTHR10677">
    <property type="entry name" value="UBIQUILIN"/>
    <property type="match status" value="1"/>
</dbReference>
<keyword evidence="5" id="KW-1185">Reference proteome</keyword>
<evidence type="ECO:0000313" key="4">
    <source>
        <dbReference type="EMBL" id="SPO38205.1"/>
    </source>
</evidence>
<sequence length="453" mass="45274">MADASDAAADISLNVKGPSELKLSLTIPADHTVRQLKEKIEKEKPDFPADAQRLIYAGKVLKDEEPLATYKVKPGNTIHMVRSASRSAPVTGNPQNNAPPSTANANTSSSTGAASANSAQAQGVPANFAAGQNFTNNPLSALNRADLAGPHMARLLNESGGAFGQMGLNPRDPNMMLGMMQNPEVQRQMRDMMSRPEFVDQMIALNPQLQAMAPQMREMMRSEQFREMITNPESMQRMAQMSQMFGGGAGAGGLGGLGGLGGFGGAGGAGAGAGGAAQFPPPGAFGSPPSGQQQQEGGGAAAQGDGATRSAAGGANPAAPNMELLSSLLGLGAGAGAGGATGGQPPANPFAALGGLGGAGAGGQGAGASPFGDPALLQQLLGGLGGAGGGAPAAPRDSRPPEERFATQLEQMQAMGFYDGTSNVRALLMAGGSVEGAIGILLDNPNPPPTGGQ</sequence>
<dbReference type="AlphaFoldDB" id="A0A5C3F2H3"/>
<reference evidence="4 5" key="1">
    <citation type="submission" date="2018-03" db="EMBL/GenBank/DDBJ databases">
        <authorList>
            <person name="Guldener U."/>
        </authorList>
    </citation>
    <scope>NUCLEOTIDE SEQUENCE [LARGE SCALE GENOMIC DNA]</scope>
    <source>
        <strain evidence="4 5">DAOM196992</strain>
    </source>
</reference>
<feature type="compositionally biased region" description="Gly residues" evidence="1">
    <location>
        <begin position="382"/>
        <end position="391"/>
    </location>
</feature>
<dbReference type="PROSITE" id="PS50030">
    <property type="entry name" value="UBA"/>
    <property type="match status" value="1"/>
</dbReference>
<dbReference type="SUPFAM" id="SSF46934">
    <property type="entry name" value="UBA-like"/>
    <property type="match status" value="1"/>
</dbReference>
<accession>A0A5C3F2H3</accession>
<dbReference type="OrthoDB" id="267397at2759"/>
<organism evidence="4 5">
    <name type="scientific">Pseudozyma flocculosa</name>
    <dbReference type="NCBI Taxonomy" id="84751"/>
    <lineage>
        <taxon>Eukaryota</taxon>
        <taxon>Fungi</taxon>
        <taxon>Dikarya</taxon>
        <taxon>Basidiomycota</taxon>
        <taxon>Ustilaginomycotina</taxon>
        <taxon>Ustilaginomycetes</taxon>
        <taxon>Ustilaginales</taxon>
        <taxon>Ustilaginaceae</taxon>
        <taxon>Pseudozyma</taxon>
    </lineage>
</organism>
<dbReference type="CDD" id="cd14399">
    <property type="entry name" value="UBA_PLICs"/>
    <property type="match status" value="1"/>
</dbReference>
<dbReference type="Gene3D" id="3.10.20.90">
    <property type="entry name" value="Phosphatidylinositol 3-kinase Catalytic Subunit, Chain A, domain 1"/>
    <property type="match status" value="1"/>
</dbReference>
<dbReference type="Gene3D" id="1.10.8.10">
    <property type="entry name" value="DNA helicase RuvA subunit, C-terminal domain"/>
    <property type="match status" value="1"/>
</dbReference>
<evidence type="ECO:0000259" key="2">
    <source>
        <dbReference type="PROSITE" id="PS50030"/>
    </source>
</evidence>
<proteinExistence type="predicted"/>
<feature type="region of interest" description="Disordered" evidence="1">
    <location>
        <begin position="382"/>
        <end position="402"/>
    </location>
</feature>
<dbReference type="PROSITE" id="PS50053">
    <property type="entry name" value="UBIQUITIN_2"/>
    <property type="match status" value="1"/>
</dbReference>
<feature type="domain" description="UBA" evidence="2">
    <location>
        <begin position="400"/>
        <end position="444"/>
    </location>
</feature>
<dbReference type="InterPro" id="IPR015940">
    <property type="entry name" value="UBA"/>
</dbReference>
<feature type="compositionally biased region" description="Low complexity" evidence="1">
    <location>
        <begin position="284"/>
        <end position="295"/>
    </location>
</feature>
<feature type="region of interest" description="Disordered" evidence="1">
    <location>
        <begin position="84"/>
        <end position="119"/>
    </location>
</feature>
<dbReference type="InterPro" id="IPR029071">
    <property type="entry name" value="Ubiquitin-like_domsf"/>
</dbReference>
<evidence type="ECO:0000256" key="1">
    <source>
        <dbReference type="SAM" id="MobiDB-lite"/>
    </source>
</evidence>
<dbReference type="CDD" id="cd16106">
    <property type="entry name" value="Ubl_Dsk2p_like"/>
    <property type="match status" value="1"/>
</dbReference>
<dbReference type="GO" id="GO:0006511">
    <property type="term" value="P:ubiquitin-dependent protein catabolic process"/>
    <property type="evidence" value="ECO:0007669"/>
    <property type="project" value="TreeGrafter"/>
</dbReference>
<feature type="compositionally biased region" description="Low complexity" evidence="1">
    <location>
        <begin position="93"/>
        <end position="119"/>
    </location>
</feature>
<feature type="region of interest" description="Disordered" evidence="1">
    <location>
        <begin position="269"/>
        <end position="319"/>
    </location>
</feature>
<dbReference type="InterPro" id="IPR009060">
    <property type="entry name" value="UBA-like_sf"/>
</dbReference>
<dbReference type="EMBL" id="OOIP01000009">
    <property type="protein sequence ID" value="SPO38205.1"/>
    <property type="molecule type" value="Genomic_DNA"/>
</dbReference>
<dbReference type="SMART" id="SM00213">
    <property type="entry name" value="UBQ"/>
    <property type="match status" value="1"/>
</dbReference>
<evidence type="ECO:0000259" key="3">
    <source>
        <dbReference type="PROSITE" id="PS50053"/>
    </source>
</evidence>
<gene>
    <name evidence="4" type="ORF">PSFLO_03682</name>
</gene>
<dbReference type="Proteomes" id="UP000323386">
    <property type="component" value="Unassembled WGS sequence"/>
</dbReference>
<feature type="compositionally biased region" description="Low complexity" evidence="1">
    <location>
        <begin position="302"/>
        <end position="319"/>
    </location>
</feature>
<protein>
    <submittedName>
        <fullName evidence="4">Related to DSK2 - ubiquitin-like protein</fullName>
    </submittedName>
</protein>
<dbReference type="GO" id="GO:0005829">
    <property type="term" value="C:cytosol"/>
    <property type="evidence" value="ECO:0007669"/>
    <property type="project" value="TreeGrafter"/>
</dbReference>
<dbReference type="PANTHER" id="PTHR10677:SF3">
    <property type="entry name" value="FI07626P-RELATED"/>
    <property type="match status" value="1"/>
</dbReference>
<evidence type="ECO:0000313" key="5">
    <source>
        <dbReference type="Proteomes" id="UP000323386"/>
    </source>
</evidence>
<feature type="domain" description="Ubiquitin-like" evidence="3">
    <location>
        <begin position="11"/>
        <end position="87"/>
    </location>
</feature>
<name>A0A5C3F2H3_9BASI</name>